<dbReference type="EMBL" id="CAJVPK010000772">
    <property type="protein sequence ID" value="CAG8547980.1"/>
    <property type="molecule type" value="Genomic_DNA"/>
</dbReference>
<sequence length="42" mass="4568">MLNNPKVLALNDAIAFYVKMLFVSQGGCVPASLLAGRLRRYG</sequence>
<evidence type="ECO:0000256" key="1">
    <source>
        <dbReference type="SAM" id="Phobius"/>
    </source>
</evidence>
<feature type="transmembrane region" description="Helical" evidence="1">
    <location>
        <begin position="14"/>
        <end position="36"/>
    </location>
</feature>
<keyword evidence="1" id="KW-0472">Membrane</keyword>
<reference evidence="2" key="1">
    <citation type="submission" date="2021-06" db="EMBL/GenBank/DDBJ databases">
        <authorList>
            <person name="Kallberg Y."/>
            <person name="Tangrot J."/>
            <person name="Rosling A."/>
        </authorList>
    </citation>
    <scope>NUCLEOTIDE SEQUENCE</scope>
    <source>
        <strain evidence="2">AZ414A</strain>
    </source>
</reference>
<organism evidence="2 3">
    <name type="scientific">Diversispora eburnea</name>
    <dbReference type="NCBI Taxonomy" id="1213867"/>
    <lineage>
        <taxon>Eukaryota</taxon>
        <taxon>Fungi</taxon>
        <taxon>Fungi incertae sedis</taxon>
        <taxon>Mucoromycota</taxon>
        <taxon>Glomeromycotina</taxon>
        <taxon>Glomeromycetes</taxon>
        <taxon>Diversisporales</taxon>
        <taxon>Diversisporaceae</taxon>
        <taxon>Diversispora</taxon>
    </lineage>
</organism>
<protein>
    <submittedName>
        <fullName evidence="2">728_t:CDS:1</fullName>
    </submittedName>
</protein>
<dbReference type="Proteomes" id="UP000789706">
    <property type="component" value="Unassembled WGS sequence"/>
</dbReference>
<evidence type="ECO:0000313" key="3">
    <source>
        <dbReference type="Proteomes" id="UP000789706"/>
    </source>
</evidence>
<dbReference type="AlphaFoldDB" id="A0A9N9AZP7"/>
<evidence type="ECO:0000313" key="2">
    <source>
        <dbReference type="EMBL" id="CAG8547980.1"/>
    </source>
</evidence>
<keyword evidence="1" id="KW-1133">Transmembrane helix</keyword>
<keyword evidence="1" id="KW-0812">Transmembrane</keyword>
<name>A0A9N9AZP7_9GLOM</name>
<proteinExistence type="predicted"/>
<accession>A0A9N9AZP7</accession>
<comment type="caution">
    <text evidence="2">The sequence shown here is derived from an EMBL/GenBank/DDBJ whole genome shotgun (WGS) entry which is preliminary data.</text>
</comment>
<gene>
    <name evidence="2" type="ORF">DEBURN_LOCUS6955</name>
</gene>
<keyword evidence="3" id="KW-1185">Reference proteome</keyword>